<accession>A0A318HE77</accession>
<evidence type="ECO:0000259" key="2">
    <source>
        <dbReference type="Pfam" id="PF01757"/>
    </source>
</evidence>
<feature type="transmembrane region" description="Helical" evidence="1">
    <location>
        <begin position="15"/>
        <end position="32"/>
    </location>
</feature>
<feature type="transmembrane region" description="Helical" evidence="1">
    <location>
        <begin position="142"/>
        <end position="162"/>
    </location>
</feature>
<feature type="transmembrane region" description="Helical" evidence="1">
    <location>
        <begin position="268"/>
        <end position="287"/>
    </location>
</feature>
<feature type="transmembrane region" description="Helical" evidence="1">
    <location>
        <begin position="238"/>
        <end position="256"/>
    </location>
</feature>
<dbReference type="Proteomes" id="UP000247811">
    <property type="component" value="Unassembled WGS sequence"/>
</dbReference>
<dbReference type="RefSeq" id="WP_146219348.1">
    <property type="nucleotide sequence ID" value="NZ_QJJS01000003.1"/>
</dbReference>
<evidence type="ECO:0000313" key="4">
    <source>
        <dbReference type="Proteomes" id="UP000247811"/>
    </source>
</evidence>
<feature type="transmembrane region" description="Helical" evidence="1">
    <location>
        <begin position="307"/>
        <end position="327"/>
    </location>
</feature>
<reference evidence="3 4" key="1">
    <citation type="submission" date="2018-05" db="EMBL/GenBank/DDBJ databases">
        <title>Genomic Encyclopedia of Type Strains, Phase IV (KMG-IV): sequencing the most valuable type-strain genomes for metagenomic binning, comparative biology and taxonomic classification.</title>
        <authorList>
            <person name="Goeker M."/>
        </authorList>
    </citation>
    <scope>NUCLEOTIDE SEQUENCE [LARGE SCALE GENOMIC DNA]</scope>
    <source>
        <strain evidence="3 4">DSM 566</strain>
    </source>
</reference>
<protein>
    <submittedName>
        <fullName evidence="3">Peptidoglycan/LPS O-acetylase OafA/YrhL</fullName>
    </submittedName>
</protein>
<sequence>IVHHTALTGTYIGDAAVYTFFVLSGFLIMGLLRKSRMQIEARQTSVMAELKRFWLGRALRIFPVYYLALAVMLSLGWGLGLHQDLIAHAGWYLAYLQNFHIGLVSKQWGPFSHVWSLAVEQQFYVLFGLALLIAPLRHHRRVLMCTLAACALGHYLLSAWAVDDITPYTMPMAGFAYILGGCLVSTIGQRPAWAELSPRTRDIVIGMMVVVIIATAILPNAENGTWSRYLPLDSASMTLGMVVLYSAFLWAIANSQDTRLVRWLEIRPLRYAGQISYALYVVHFPLIEFNRHLLERTGWIHEHLATTNFFMTLIGSALLASLSMHLMERPIAQAKGRILARCSRRADLPLREAPESLQPRS</sequence>
<feature type="domain" description="Acyltransferase 3" evidence="2">
    <location>
        <begin position="11"/>
        <end position="322"/>
    </location>
</feature>
<keyword evidence="1" id="KW-0812">Transmembrane</keyword>
<gene>
    <name evidence="3" type="ORF">C7444_103104</name>
</gene>
<dbReference type="AlphaFoldDB" id="A0A318HE77"/>
<comment type="caution">
    <text evidence="3">The sequence shown here is derived from an EMBL/GenBank/DDBJ whole genome shotgun (WGS) entry which is preliminary data.</text>
</comment>
<evidence type="ECO:0000313" key="3">
    <source>
        <dbReference type="EMBL" id="PXW98013.1"/>
    </source>
</evidence>
<dbReference type="InterPro" id="IPR002656">
    <property type="entry name" value="Acyl_transf_3_dom"/>
</dbReference>
<feature type="transmembrane region" description="Helical" evidence="1">
    <location>
        <begin position="200"/>
        <end position="218"/>
    </location>
</feature>
<keyword evidence="1" id="KW-0472">Membrane</keyword>
<feature type="transmembrane region" description="Helical" evidence="1">
    <location>
        <begin position="114"/>
        <end position="135"/>
    </location>
</feature>
<proteinExistence type="predicted"/>
<dbReference type="PANTHER" id="PTHR23028">
    <property type="entry name" value="ACETYLTRANSFERASE"/>
    <property type="match status" value="1"/>
</dbReference>
<dbReference type="GO" id="GO:0009103">
    <property type="term" value="P:lipopolysaccharide biosynthetic process"/>
    <property type="evidence" value="ECO:0007669"/>
    <property type="project" value="TreeGrafter"/>
</dbReference>
<name>A0A318HE77_9BURK</name>
<dbReference type="Pfam" id="PF01757">
    <property type="entry name" value="Acyl_transf_3"/>
    <property type="match status" value="1"/>
</dbReference>
<dbReference type="GO" id="GO:0016020">
    <property type="term" value="C:membrane"/>
    <property type="evidence" value="ECO:0007669"/>
    <property type="project" value="TreeGrafter"/>
</dbReference>
<feature type="transmembrane region" description="Helical" evidence="1">
    <location>
        <begin position="53"/>
        <end position="75"/>
    </location>
</feature>
<dbReference type="OrthoDB" id="9814807at2"/>
<dbReference type="InterPro" id="IPR050879">
    <property type="entry name" value="Acyltransferase_3"/>
</dbReference>
<feature type="transmembrane region" description="Helical" evidence="1">
    <location>
        <begin position="168"/>
        <end position="188"/>
    </location>
</feature>
<evidence type="ECO:0000256" key="1">
    <source>
        <dbReference type="SAM" id="Phobius"/>
    </source>
</evidence>
<dbReference type="EMBL" id="QJJS01000003">
    <property type="protein sequence ID" value="PXW98013.1"/>
    <property type="molecule type" value="Genomic_DNA"/>
</dbReference>
<dbReference type="GO" id="GO:0016747">
    <property type="term" value="F:acyltransferase activity, transferring groups other than amino-acyl groups"/>
    <property type="evidence" value="ECO:0007669"/>
    <property type="project" value="InterPro"/>
</dbReference>
<feature type="non-terminal residue" evidence="3">
    <location>
        <position position="1"/>
    </location>
</feature>
<organism evidence="3 4">
    <name type="scientific">Sphaerotilus hippei</name>
    <dbReference type="NCBI Taxonomy" id="744406"/>
    <lineage>
        <taxon>Bacteria</taxon>
        <taxon>Pseudomonadati</taxon>
        <taxon>Pseudomonadota</taxon>
        <taxon>Betaproteobacteria</taxon>
        <taxon>Burkholderiales</taxon>
        <taxon>Sphaerotilaceae</taxon>
        <taxon>Sphaerotilus</taxon>
    </lineage>
</organism>
<dbReference type="PANTHER" id="PTHR23028:SF53">
    <property type="entry name" value="ACYL_TRANSF_3 DOMAIN-CONTAINING PROTEIN"/>
    <property type="match status" value="1"/>
</dbReference>
<keyword evidence="4" id="KW-1185">Reference proteome</keyword>
<keyword evidence="1" id="KW-1133">Transmembrane helix</keyword>